<evidence type="ECO:0000256" key="1">
    <source>
        <dbReference type="SAM" id="MobiDB-lite"/>
    </source>
</evidence>
<proteinExistence type="predicted"/>
<keyword evidence="3" id="KW-1185">Reference proteome</keyword>
<evidence type="ECO:0000313" key="3">
    <source>
        <dbReference type="Proteomes" id="UP000800093"/>
    </source>
</evidence>
<feature type="region of interest" description="Disordered" evidence="1">
    <location>
        <begin position="1"/>
        <end position="20"/>
    </location>
</feature>
<sequence>MVDLRACRDDDGRPSNPEAWREVHGDTCELLPSWSIGFAHFPKQGSWQQGAWCGVDLARRREQLQRRCSLSETCGRLRRPTRRISGKGDVVYKLLFSVMSPTLVTALRTRELVAAGDDHRGMPLLAARLLSPHINADEVLKLVGDAEMFSCRAHAFLSIAMPPAANMIIETSGASGQDGQVIYYQITGGDIVKPKHDPTVNAIKTACLLWASLSNTPVDMQRSGQVKVDVGDAQSFLPRCSDLHKNATATTGGLAFFGTMVGGMVGIAPLGVDVGDLIVRAPDGESFLVLRQRRPGDGEGVVWQFMGRALIFSMHTPHSWECDELRGMVSLDEAPTFDLCYLHPLLTTLVRFVSLFLGEVIYPYFESQRPSQRPRRPSYRLRQ</sequence>
<organism evidence="2 3">
    <name type="scientific">Lojkania enalia</name>
    <dbReference type="NCBI Taxonomy" id="147567"/>
    <lineage>
        <taxon>Eukaryota</taxon>
        <taxon>Fungi</taxon>
        <taxon>Dikarya</taxon>
        <taxon>Ascomycota</taxon>
        <taxon>Pezizomycotina</taxon>
        <taxon>Dothideomycetes</taxon>
        <taxon>Pleosporomycetidae</taxon>
        <taxon>Pleosporales</taxon>
        <taxon>Pleosporales incertae sedis</taxon>
        <taxon>Lojkania</taxon>
    </lineage>
</organism>
<name>A0A9P4K1F4_9PLEO</name>
<comment type="caution">
    <text evidence="2">The sequence shown here is derived from an EMBL/GenBank/DDBJ whole genome shotgun (WGS) entry which is preliminary data.</text>
</comment>
<accession>A0A9P4K1F4</accession>
<dbReference type="EMBL" id="ML986727">
    <property type="protein sequence ID" value="KAF2258948.1"/>
    <property type="molecule type" value="Genomic_DNA"/>
</dbReference>
<protein>
    <submittedName>
        <fullName evidence="2">Uncharacterized protein</fullName>
    </submittedName>
</protein>
<reference evidence="3" key="1">
    <citation type="journal article" date="2020" name="Stud. Mycol.">
        <title>101 Dothideomycetes genomes: A test case for predicting lifestyles and emergence of pathogens.</title>
        <authorList>
            <person name="Haridas S."/>
            <person name="Albert R."/>
            <person name="Binder M."/>
            <person name="Bloem J."/>
            <person name="LaButti K."/>
            <person name="Salamov A."/>
            <person name="Andreopoulos B."/>
            <person name="Baker S."/>
            <person name="Barry K."/>
            <person name="Bills G."/>
            <person name="Bluhm B."/>
            <person name="Cannon C."/>
            <person name="Castanera R."/>
            <person name="Culley D."/>
            <person name="Daum C."/>
            <person name="Ezra D."/>
            <person name="Gonzalez J."/>
            <person name="Henrissat B."/>
            <person name="Kuo A."/>
            <person name="Liang C."/>
            <person name="Lipzen A."/>
            <person name="Lutzoni F."/>
            <person name="Magnuson J."/>
            <person name="Mondo S."/>
            <person name="Nolan M."/>
            <person name="Ohm R."/>
            <person name="Pangilinan J."/>
            <person name="Park H.-J."/>
            <person name="Ramirez L."/>
            <person name="Alfaro M."/>
            <person name="Sun H."/>
            <person name="Tritt A."/>
            <person name="Yoshinaga Y."/>
            <person name="Zwiers L.-H."/>
            <person name="Turgeon B."/>
            <person name="Goodwin S."/>
            <person name="Spatafora J."/>
            <person name="Crous P."/>
            <person name="Grigoriev I."/>
        </authorList>
    </citation>
    <scope>NUCLEOTIDE SEQUENCE [LARGE SCALE GENOMIC DNA]</scope>
    <source>
        <strain evidence="3">CBS 304.66</strain>
    </source>
</reference>
<gene>
    <name evidence="2" type="ORF">CC78DRAFT_586529</name>
</gene>
<dbReference type="Proteomes" id="UP000800093">
    <property type="component" value="Unassembled WGS sequence"/>
</dbReference>
<dbReference type="AlphaFoldDB" id="A0A9P4K1F4"/>
<evidence type="ECO:0000313" key="2">
    <source>
        <dbReference type="EMBL" id="KAF2258948.1"/>
    </source>
</evidence>
<dbReference type="OrthoDB" id="2157530at2759"/>